<protein>
    <submittedName>
        <fullName evidence="10">Magnesium/cobalt transporter CorA</fullName>
    </submittedName>
</protein>
<keyword evidence="5 9" id="KW-0812">Transmembrane</keyword>
<dbReference type="Gene3D" id="1.20.58.340">
    <property type="entry name" value="Magnesium transport protein CorA, transmembrane region"/>
    <property type="match status" value="2"/>
</dbReference>
<dbReference type="PANTHER" id="PTHR46494:SF1">
    <property type="entry name" value="CORA FAMILY METAL ION TRANSPORTER (EUROFUNG)"/>
    <property type="match status" value="1"/>
</dbReference>
<evidence type="ECO:0000256" key="3">
    <source>
        <dbReference type="ARBA" id="ARBA00022448"/>
    </source>
</evidence>
<proteinExistence type="inferred from homology"/>
<dbReference type="SUPFAM" id="SSF144083">
    <property type="entry name" value="Magnesium transport protein CorA, transmembrane region"/>
    <property type="match status" value="1"/>
</dbReference>
<comment type="caution">
    <text evidence="10">The sequence shown here is derived from an EMBL/GenBank/DDBJ whole genome shotgun (WGS) entry which is preliminary data.</text>
</comment>
<feature type="region of interest" description="Disordered" evidence="8">
    <location>
        <begin position="331"/>
        <end position="351"/>
    </location>
</feature>
<evidence type="ECO:0000256" key="8">
    <source>
        <dbReference type="SAM" id="MobiDB-lite"/>
    </source>
</evidence>
<comment type="similarity">
    <text evidence="2">Belongs to the CorA metal ion transporter (MIT) (TC 1.A.35) family.</text>
</comment>
<dbReference type="InterPro" id="IPR002523">
    <property type="entry name" value="MgTranspt_CorA/ZnTranspt_ZntB"/>
</dbReference>
<keyword evidence="4" id="KW-1003">Cell membrane</keyword>
<name>A0ABN3DYS7_9ACTN</name>
<feature type="transmembrane region" description="Helical" evidence="9">
    <location>
        <begin position="271"/>
        <end position="289"/>
    </location>
</feature>
<dbReference type="EMBL" id="BAAATR010000010">
    <property type="protein sequence ID" value="GAA2244622.1"/>
    <property type="molecule type" value="Genomic_DNA"/>
</dbReference>
<dbReference type="Pfam" id="PF01544">
    <property type="entry name" value="CorA"/>
    <property type="match status" value="1"/>
</dbReference>
<comment type="subcellular location">
    <subcellularLocation>
        <location evidence="1">Cell membrane</location>
        <topology evidence="1">Multi-pass membrane protein</topology>
    </subcellularLocation>
</comment>
<evidence type="ECO:0000256" key="4">
    <source>
        <dbReference type="ARBA" id="ARBA00022475"/>
    </source>
</evidence>
<evidence type="ECO:0000256" key="5">
    <source>
        <dbReference type="ARBA" id="ARBA00022692"/>
    </source>
</evidence>
<dbReference type="SUPFAM" id="SSF143865">
    <property type="entry name" value="CorA soluble domain-like"/>
    <property type="match status" value="1"/>
</dbReference>
<gene>
    <name evidence="10" type="primary">corA_2</name>
    <name evidence="10" type="ORF">GCM10010430_28050</name>
</gene>
<feature type="transmembrane region" description="Helical" evidence="9">
    <location>
        <begin position="295"/>
        <end position="324"/>
    </location>
</feature>
<keyword evidence="11" id="KW-1185">Reference proteome</keyword>
<evidence type="ECO:0000256" key="1">
    <source>
        <dbReference type="ARBA" id="ARBA00004651"/>
    </source>
</evidence>
<dbReference type="RefSeq" id="WP_344636671.1">
    <property type="nucleotide sequence ID" value="NZ_BAAATR010000010.1"/>
</dbReference>
<dbReference type="CDD" id="cd12830">
    <property type="entry name" value="MtCorA-like"/>
    <property type="match status" value="1"/>
</dbReference>
<keyword evidence="7 9" id="KW-0472">Membrane</keyword>
<evidence type="ECO:0000256" key="7">
    <source>
        <dbReference type="ARBA" id="ARBA00023136"/>
    </source>
</evidence>
<evidence type="ECO:0000313" key="10">
    <source>
        <dbReference type="EMBL" id="GAA2244622.1"/>
    </source>
</evidence>
<organism evidence="10 11">
    <name type="scientific">Kitasatospora cystarginea</name>
    <dbReference type="NCBI Taxonomy" id="58350"/>
    <lineage>
        <taxon>Bacteria</taxon>
        <taxon>Bacillati</taxon>
        <taxon>Actinomycetota</taxon>
        <taxon>Actinomycetes</taxon>
        <taxon>Kitasatosporales</taxon>
        <taxon>Streptomycetaceae</taxon>
        <taxon>Kitasatospora</taxon>
    </lineage>
</organism>
<keyword evidence="3" id="KW-0813">Transport</keyword>
<evidence type="ECO:0000313" key="11">
    <source>
        <dbReference type="Proteomes" id="UP001500305"/>
    </source>
</evidence>
<evidence type="ECO:0000256" key="6">
    <source>
        <dbReference type="ARBA" id="ARBA00022989"/>
    </source>
</evidence>
<dbReference type="InterPro" id="IPR045863">
    <property type="entry name" value="CorA_TM1_TM2"/>
</dbReference>
<accession>A0ABN3DYS7</accession>
<evidence type="ECO:0000256" key="9">
    <source>
        <dbReference type="SAM" id="Phobius"/>
    </source>
</evidence>
<evidence type="ECO:0000256" key="2">
    <source>
        <dbReference type="ARBA" id="ARBA00009765"/>
    </source>
</evidence>
<dbReference type="InterPro" id="IPR045861">
    <property type="entry name" value="CorA_cytoplasmic_dom"/>
</dbReference>
<dbReference type="Proteomes" id="UP001500305">
    <property type="component" value="Unassembled WGS sequence"/>
</dbReference>
<keyword evidence="6 9" id="KW-1133">Transmembrane helix</keyword>
<sequence length="351" mass="39422">MIVDCAYYRDGRRQHEGAVSLEEAAARRAQGGFVWLGMFEPGPDELARVRETFGLHELAVEDAQAFHLRPKAEQYEDGTELIILRTARYDDEREEVDTGEISIFLGEQFVITVRQGIASELASARSRLERRPELLRTGTASTLWAILDQVVDSYAPVVSELERDIEQIEATVFSGAVAPTERIYFLRREATDFYRAVHPLLAVLNRRLQPGKSPTELLPYFRDVHDHLLLVNEEVAAQRDLLATVLEANIAVISVEQNKINLRQSDTMERLTILATVFLPLSFVVGFFGQNFGWLIGHIAGFTAFLVLTVSGLLAPCVVLYVWLRRRRRQPGPGMPEVRTAVPHAPAGSTK</sequence>
<reference evidence="10 11" key="1">
    <citation type="journal article" date="2019" name="Int. J. Syst. Evol. Microbiol.">
        <title>The Global Catalogue of Microorganisms (GCM) 10K type strain sequencing project: providing services to taxonomists for standard genome sequencing and annotation.</title>
        <authorList>
            <consortium name="The Broad Institute Genomics Platform"/>
            <consortium name="The Broad Institute Genome Sequencing Center for Infectious Disease"/>
            <person name="Wu L."/>
            <person name="Ma J."/>
        </authorList>
    </citation>
    <scope>NUCLEOTIDE SEQUENCE [LARGE SCALE GENOMIC DNA]</scope>
    <source>
        <strain evidence="10 11">JCM 7356</strain>
    </source>
</reference>
<dbReference type="PANTHER" id="PTHR46494">
    <property type="entry name" value="CORA FAMILY METAL ION TRANSPORTER (EUROFUNG)"/>
    <property type="match status" value="1"/>
</dbReference>
<dbReference type="Gene3D" id="3.30.460.20">
    <property type="entry name" value="CorA soluble domain-like"/>
    <property type="match status" value="1"/>
</dbReference>